<dbReference type="Pfam" id="PF00665">
    <property type="entry name" value="rve"/>
    <property type="match status" value="1"/>
</dbReference>
<protein>
    <submittedName>
        <fullName evidence="3">IS3 family transposase</fullName>
    </submittedName>
</protein>
<evidence type="ECO:0000256" key="1">
    <source>
        <dbReference type="ARBA" id="ARBA00002286"/>
    </source>
</evidence>
<dbReference type="InterPro" id="IPR012337">
    <property type="entry name" value="RNaseH-like_sf"/>
</dbReference>
<dbReference type="PANTHER" id="PTHR46889:SF5">
    <property type="entry name" value="INTEGRASE PROTEIN"/>
    <property type="match status" value="1"/>
</dbReference>
<gene>
    <name evidence="3" type="ORF">H9660_14975</name>
</gene>
<dbReference type="Proteomes" id="UP000640335">
    <property type="component" value="Unassembled WGS sequence"/>
</dbReference>
<dbReference type="NCBIfam" id="NF033516">
    <property type="entry name" value="transpos_IS3"/>
    <property type="match status" value="1"/>
</dbReference>
<evidence type="ECO:0000313" key="3">
    <source>
        <dbReference type="EMBL" id="MBD7916445.1"/>
    </source>
</evidence>
<dbReference type="SUPFAM" id="SSF53098">
    <property type="entry name" value="Ribonuclease H-like"/>
    <property type="match status" value="1"/>
</dbReference>
<organism evidence="3 4">
    <name type="scientific">Clostridium gallinarum</name>
    <dbReference type="NCBI Taxonomy" id="2762246"/>
    <lineage>
        <taxon>Bacteria</taxon>
        <taxon>Bacillati</taxon>
        <taxon>Bacillota</taxon>
        <taxon>Clostridia</taxon>
        <taxon>Eubacteriales</taxon>
        <taxon>Clostridiaceae</taxon>
        <taxon>Clostridium</taxon>
    </lineage>
</organism>
<dbReference type="InterPro" id="IPR048020">
    <property type="entry name" value="Transpos_IS3"/>
</dbReference>
<dbReference type="Pfam" id="PF13333">
    <property type="entry name" value="rve_2"/>
    <property type="match status" value="1"/>
</dbReference>
<dbReference type="Pfam" id="PF13276">
    <property type="entry name" value="HTH_21"/>
    <property type="match status" value="1"/>
</dbReference>
<dbReference type="InterPro" id="IPR050900">
    <property type="entry name" value="Transposase_IS3/IS150/IS904"/>
</dbReference>
<keyword evidence="4" id="KW-1185">Reference proteome</keyword>
<dbReference type="PROSITE" id="PS50994">
    <property type="entry name" value="INTEGRASE"/>
    <property type="match status" value="1"/>
</dbReference>
<evidence type="ECO:0000313" key="4">
    <source>
        <dbReference type="Proteomes" id="UP000640335"/>
    </source>
</evidence>
<dbReference type="EMBL" id="JACSQZ010000083">
    <property type="protein sequence ID" value="MBD7916445.1"/>
    <property type="molecule type" value="Genomic_DNA"/>
</dbReference>
<dbReference type="InterPro" id="IPR025948">
    <property type="entry name" value="HTH-like_dom"/>
</dbReference>
<dbReference type="InterPro" id="IPR001584">
    <property type="entry name" value="Integrase_cat-core"/>
</dbReference>
<feature type="domain" description="Integrase catalytic" evidence="2">
    <location>
        <begin position="145"/>
        <end position="312"/>
    </location>
</feature>
<dbReference type="InterPro" id="IPR036397">
    <property type="entry name" value="RNaseH_sf"/>
</dbReference>
<comment type="caution">
    <text evidence="3">The sequence shown here is derived from an EMBL/GenBank/DDBJ whole genome shotgun (WGS) entry which is preliminary data.</text>
</comment>
<comment type="function">
    <text evidence="1">Involved in the transposition of the insertion sequence.</text>
</comment>
<sequence>MERFVKKKEITDYYEYAQEWISCGAPVKSILRILGLKKSTYYRKKKCQCQEKQTKFNNHSYIPGYSYNNKNQKVNDVVIQKYISEIRADEFGRHYGYKKITSVLNRKYSLIINKKKVYRLMNAMGVLKERTERVRKYKRICKNHKVSNSNQLWEMDTKYIFIAGTREVAYLTSIIDVFDRSVIAYDFSLSADTSAAKRVTIMALYNRKIKGCVNGLTLRTDNGSQFIAHKFEELCIKEKIIHERIPVRSPNYNAHIESYHRYLQDECLTGKMFLTFEEADDVIERYVNGYNTRRVHSAIDYRTPEEFYNLKNCNFKNKLVISV</sequence>
<reference evidence="3 4" key="1">
    <citation type="submission" date="2020-08" db="EMBL/GenBank/DDBJ databases">
        <title>A Genomic Blueprint of the Chicken Gut Microbiome.</title>
        <authorList>
            <person name="Gilroy R."/>
            <person name="Ravi A."/>
            <person name="Getino M."/>
            <person name="Pursley I."/>
            <person name="Horton D.L."/>
            <person name="Alikhan N.-F."/>
            <person name="Baker D."/>
            <person name="Gharbi K."/>
            <person name="Hall N."/>
            <person name="Watson M."/>
            <person name="Adriaenssens E.M."/>
            <person name="Foster-Nyarko E."/>
            <person name="Jarju S."/>
            <person name="Secka A."/>
            <person name="Antonio M."/>
            <person name="Oren A."/>
            <person name="Chaudhuri R."/>
            <person name="La Ragione R.M."/>
            <person name="Hildebrand F."/>
            <person name="Pallen M.J."/>
        </authorList>
    </citation>
    <scope>NUCLEOTIDE SEQUENCE [LARGE SCALE GENOMIC DNA]</scope>
    <source>
        <strain evidence="3 4">Sa3CUN1</strain>
    </source>
</reference>
<accession>A0ABR8Q7N5</accession>
<dbReference type="PANTHER" id="PTHR46889">
    <property type="entry name" value="TRANSPOSASE INSF FOR INSERTION SEQUENCE IS3B-RELATED"/>
    <property type="match status" value="1"/>
</dbReference>
<dbReference type="Gene3D" id="3.30.420.10">
    <property type="entry name" value="Ribonuclease H-like superfamily/Ribonuclease H"/>
    <property type="match status" value="1"/>
</dbReference>
<proteinExistence type="predicted"/>
<name>A0ABR8Q7N5_9CLOT</name>
<evidence type="ECO:0000259" key="2">
    <source>
        <dbReference type="PROSITE" id="PS50994"/>
    </source>
</evidence>